<dbReference type="CDD" id="cd00685">
    <property type="entry name" value="Trans_IPPS_HT"/>
    <property type="match status" value="1"/>
</dbReference>
<dbReference type="EMBL" id="LR134350">
    <property type="protein sequence ID" value="VEG26474.1"/>
    <property type="molecule type" value="Genomic_DNA"/>
</dbReference>
<dbReference type="RefSeq" id="WP_126381751.1">
    <property type="nucleotide sequence ID" value="NZ_LR134350.1"/>
</dbReference>
<dbReference type="PANTHER" id="PTHR12001:SF85">
    <property type="entry name" value="SHORT CHAIN ISOPRENYL DIPHOSPHATE SYNTHASE"/>
    <property type="match status" value="1"/>
</dbReference>
<proteinExistence type="inferred from homology"/>
<dbReference type="KEGG" id="ahw:NCTC11636_00543"/>
<name>A0A448HEC8_9ACTO</name>
<dbReference type="SUPFAM" id="SSF48576">
    <property type="entry name" value="Terpenoid synthases"/>
    <property type="match status" value="1"/>
</dbReference>
<protein>
    <submittedName>
        <fullName evidence="7">Octaprenyl-diphosphate synthase</fullName>
        <ecNumber evidence="7">2.5.1.90</ecNumber>
    </submittedName>
</protein>
<dbReference type="GO" id="GO:0106350">
    <property type="term" value="F:all-trans-octaprenyl-diphosphate synthase activity"/>
    <property type="evidence" value="ECO:0007669"/>
    <property type="project" value="UniProtKB-EC"/>
</dbReference>
<evidence type="ECO:0000313" key="7">
    <source>
        <dbReference type="EMBL" id="VEG26474.1"/>
    </source>
</evidence>
<evidence type="ECO:0000256" key="4">
    <source>
        <dbReference type="ARBA" id="ARBA00022723"/>
    </source>
</evidence>
<evidence type="ECO:0000256" key="6">
    <source>
        <dbReference type="RuleBase" id="RU004466"/>
    </source>
</evidence>
<dbReference type="EC" id="2.5.1.90" evidence="7"/>
<keyword evidence="3 6" id="KW-0808">Transferase</keyword>
<sequence>MSNLTTTMAQVREGVDHRIAEVFRCLRERFDGPAPVDAELLEAAEDQLEGGKRMRAVLGAVGVALSAQGHERDAVLTGPTAQRLGAALELYQASALVHDDVIDAALTRRGRPATHERFAASHRAVGMVGEAALFGRSAAILAGDLLLSVAGAEMGAAGAAHVAGGGSPDHALAAREAFDDMTAEVAVGQFLDVRSQVEHLPDPGQDPVAAGEAMRRTALRVVRHKSARYSVMHPLLIGALLGGVPAHDPRYRALRAFGEATGVAFQLRDDVLGIFGDPEVTGKPAGDDLREGKRTVLVALAWQRADAPGRRLLAEVLSDPRATPDQVDRAAALIEGCGALGAVEEEIDTHLHQGLRALESAGSELDAATVQDLHELSVLLTSRRA</sequence>
<dbReference type="AlphaFoldDB" id="A0A448HEC8"/>
<dbReference type="GO" id="GO:0046872">
    <property type="term" value="F:metal ion binding"/>
    <property type="evidence" value="ECO:0007669"/>
    <property type="project" value="UniProtKB-KW"/>
</dbReference>
<comment type="similarity">
    <text evidence="2 6">Belongs to the FPP/GGPP synthase family.</text>
</comment>
<comment type="cofactor">
    <cofactor evidence="1">
        <name>Mg(2+)</name>
        <dbReference type="ChEBI" id="CHEBI:18420"/>
    </cofactor>
</comment>
<dbReference type="Pfam" id="PF00348">
    <property type="entry name" value="polyprenyl_synt"/>
    <property type="match status" value="1"/>
</dbReference>
<dbReference type="OrthoDB" id="4497239at2"/>
<keyword evidence="4" id="KW-0479">Metal-binding</keyword>
<gene>
    <name evidence="7" type="primary">ispB</name>
    <name evidence="7" type="ORF">NCTC11636_00543</name>
</gene>
<evidence type="ECO:0000256" key="5">
    <source>
        <dbReference type="ARBA" id="ARBA00022842"/>
    </source>
</evidence>
<reference evidence="7 8" key="1">
    <citation type="submission" date="2018-12" db="EMBL/GenBank/DDBJ databases">
        <authorList>
            <consortium name="Pathogen Informatics"/>
        </authorList>
    </citation>
    <scope>NUCLEOTIDE SEQUENCE [LARGE SCALE GENOMIC DNA]</scope>
    <source>
        <strain evidence="7 8">NCTC11636</strain>
    </source>
</reference>
<dbReference type="PANTHER" id="PTHR12001">
    <property type="entry name" value="GERANYLGERANYL PYROPHOSPHATE SYNTHASE"/>
    <property type="match status" value="1"/>
</dbReference>
<dbReference type="Proteomes" id="UP000266895">
    <property type="component" value="Chromosome"/>
</dbReference>
<organism evidence="7 8">
    <name type="scientific">Actinomyces howellii</name>
    <dbReference type="NCBI Taxonomy" id="52771"/>
    <lineage>
        <taxon>Bacteria</taxon>
        <taxon>Bacillati</taxon>
        <taxon>Actinomycetota</taxon>
        <taxon>Actinomycetes</taxon>
        <taxon>Actinomycetales</taxon>
        <taxon>Actinomycetaceae</taxon>
        <taxon>Actinomyces</taxon>
    </lineage>
</organism>
<keyword evidence="5" id="KW-0460">Magnesium</keyword>
<evidence type="ECO:0000256" key="3">
    <source>
        <dbReference type="ARBA" id="ARBA00022679"/>
    </source>
</evidence>
<keyword evidence="8" id="KW-1185">Reference proteome</keyword>
<dbReference type="PROSITE" id="PS00723">
    <property type="entry name" value="POLYPRENYL_SYNTHASE_1"/>
    <property type="match status" value="1"/>
</dbReference>
<dbReference type="InterPro" id="IPR000092">
    <property type="entry name" value="Polyprenyl_synt"/>
</dbReference>
<evidence type="ECO:0000256" key="1">
    <source>
        <dbReference type="ARBA" id="ARBA00001946"/>
    </source>
</evidence>
<evidence type="ECO:0000256" key="2">
    <source>
        <dbReference type="ARBA" id="ARBA00006706"/>
    </source>
</evidence>
<dbReference type="GO" id="GO:0008299">
    <property type="term" value="P:isoprenoid biosynthetic process"/>
    <property type="evidence" value="ECO:0007669"/>
    <property type="project" value="InterPro"/>
</dbReference>
<evidence type="ECO:0000313" key="8">
    <source>
        <dbReference type="Proteomes" id="UP000266895"/>
    </source>
</evidence>
<accession>A0A448HEC8</accession>
<dbReference type="Gene3D" id="1.10.600.10">
    <property type="entry name" value="Farnesyl Diphosphate Synthase"/>
    <property type="match status" value="1"/>
</dbReference>
<dbReference type="InterPro" id="IPR033749">
    <property type="entry name" value="Polyprenyl_synt_CS"/>
</dbReference>
<dbReference type="InterPro" id="IPR008949">
    <property type="entry name" value="Isoprenoid_synthase_dom_sf"/>
</dbReference>
<dbReference type="SFLD" id="SFLDS00005">
    <property type="entry name" value="Isoprenoid_Synthase_Type_I"/>
    <property type="match status" value="1"/>
</dbReference>